<sequence length="52" mass="6189">MNDDDIESSYEYKGDDVGNCVRCDEDTWSGHSLCRNCREIDDIQRRWDDLED</sequence>
<accession>A0A120G829</accession>
<dbReference type="PATRIC" id="fig|294.194.peg.1259"/>
<proteinExistence type="predicted"/>
<organism evidence="1 2">
    <name type="scientific">Pseudomonas fluorescens</name>
    <dbReference type="NCBI Taxonomy" id="294"/>
    <lineage>
        <taxon>Bacteria</taxon>
        <taxon>Pseudomonadati</taxon>
        <taxon>Pseudomonadota</taxon>
        <taxon>Gammaproteobacteria</taxon>
        <taxon>Pseudomonadales</taxon>
        <taxon>Pseudomonadaceae</taxon>
        <taxon>Pseudomonas</taxon>
    </lineage>
</organism>
<reference evidence="1 2" key="1">
    <citation type="submission" date="2015-05" db="EMBL/GenBank/DDBJ databases">
        <title>A genomic and transcriptomic approach to investigate the blue pigment phenotype in Pseudomonas fluorescens.</title>
        <authorList>
            <person name="Andreani N.A."/>
            <person name="Cardazzo B."/>
        </authorList>
    </citation>
    <scope>NUCLEOTIDE SEQUENCE [LARGE SCALE GENOMIC DNA]</scope>
    <source>
        <strain evidence="1 2">Ps_22</strain>
    </source>
</reference>
<protein>
    <submittedName>
        <fullName evidence="1">Uncharacterized protein</fullName>
    </submittedName>
</protein>
<dbReference type="Proteomes" id="UP000061348">
    <property type="component" value="Unassembled WGS sequence"/>
</dbReference>
<name>A0A120G829_PSEFL</name>
<dbReference type="EMBL" id="LCYA01000052">
    <property type="protein sequence ID" value="KWV88199.1"/>
    <property type="molecule type" value="Genomic_DNA"/>
</dbReference>
<comment type="caution">
    <text evidence="1">The sequence shown here is derived from an EMBL/GenBank/DDBJ whole genome shotgun (WGS) entry which is preliminary data.</text>
</comment>
<evidence type="ECO:0000313" key="2">
    <source>
        <dbReference type="Proteomes" id="UP000061348"/>
    </source>
</evidence>
<evidence type="ECO:0000313" key="1">
    <source>
        <dbReference type="EMBL" id="KWV88199.1"/>
    </source>
</evidence>
<dbReference type="AlphaFoldDB" id="A0A120G829"/>
<gene>
    <name evidence="1" type="ORF">PFLmoz3_01094</name>
</gene>